<evidence type="ECO:0000313" key="3">
    <source>
        <dbReference type="Proteomes" id="UP001066276"/>
    </source>
</evidence>
<evidence type="ECO:0000256" key="1">
    <source>
        <dbReference type="SAM" id="MobiDB-lite"/>
    </source>
</evidence>
<feature type="compositionally biased region" description="Pro residues" evidence="1">
    <location>
        <begin position="58"/>
        <end position="70"/>
    </location>
</feature>
<gene>
    <name evidence="2" type="ORF">NDU88_011080</name>
</gene>
<accession>A0AAV7R2D3</accession>
<dbReference type="AlphaFoldDB" id="A0AAV7R2D3"/>
<proteinExistence type="predicted"/>
<sequence length="272" mass="28889">MRLQPLGQAAFHIRYQQAPGRGSNERAIQPQLRPLIVPPKYVLSTSSPSPRHGRPRPAESPTPSATPPGPSKAVQATTSQLREPSPLHVSSGYLQAPPGPSRASAARPRGLPPLTTSRGGQATSAAPIAPQGLIRRCSPLSLPAIGRRPRPRSTARVLAAPQLSWAPLTATSRARRPGPHCHCRRAEVQPATHTIRRCKDLARPPPPATRGPASVATPRQPQPEGSPSKARAPQALLSSATTQASPLWRAGVPPPCCFWARTAELQETRPAS</sequence>
<organism evidence="2 3">
    <name type="scientific">Pleurodeles waltl</name>
    <name type="common">Iberian ribbed newt</name>
    <dbReference type="NCBI Taxonomy" id="8319"/>
    <lineage>
        <taxon>Eukaryota</taxon>
        <taxon>Metazoa</taxon>
        <taxon>Chordata</taxon>
        <taxon>Craniata</taxon>
        <taxon>Vertebrata</taxon>
        <taxon>Euteleostomi</taxon>
        <taxon>Amphibia</taxon>
        <taxon>Batrachia</taxon>
        <taxon>Caudata</taxon>
        <taxon>Salamandroidea</taxon>
        <taxon>Salamandridae</taxon>
        <taxon>Pleurodelinae</taxon>
        <taxon>Pleurodeles</taxon>
    </lineage>
</organism>
<protein>
    <submittedName>
        <fullName evidence="2">Uncharacterized protein</fullName>
    </submittedName>
</protein>
<dbReference type="Proteomes" id="UP001066276">
    <property type="component" value="Chromosome 6"/>
</dbReference>
<feature type="region of interest" description="Disordered" evidence="1">
    <location>
        <begin position="186"/>
        <end position="248"/>
    </location>
</feature>
<feature type="region of interest" description="Disordered" evidence="1">
    <location>
        <begin position="17"/>
        <end position="131"/>
    </location>
</feature>
<evidence type="ECO:0000313" key="2">
    <source>
        <dbReference type="EMBL" id="KAJ1144785.1"/>
    </source>
</evidence>
<feature type="compositionally biased region" description="Polar residues" evidence="1">
    <location>
        <begin position="236"/>
        <end position="245"/>
    </location>
</feature>
<keyword evidence="3" id="KW-1185">Reference proteome</keyword>
<dbReference type="EMBL" id="JANPWB010000010">
    <property type="protein sequence ID" value="KAJ1144785.1"/>
    <property type="molecule type" value="Genomic_DNA"/>
</dbReference>
<feature type="compositionally biased region" description="Polar residues" evidence="1">
    <location>
        <begin position="115"/>
        <end position="124"/>
    </location>
</feature>
<feature type="compositionally biased region" description="Low complexity" evidence="1">
    <location>
        <begin position="101"/>
        <end position="114"/>
    </location>
</feature>
<name>A0AAV7R2D3_PLEWA</name>
<comment type="caution">
    <text evidence="2">The sequence shown here is derived from an EMBL/GenBank/DDBJ whole genome shotgun (WGS) entry which is preliminary data.</text>
</comment>
<reference evidence="2" key="1">
    <citation type="journal article" date="2022" name="bioRxiv">
        <title>Sequencing and chromosome-scale assembly of the giantPleurodeles waltlgenome.</title>
        <authorList>
            <person name="Brown T."/>
            <person name="Elewa A."/>
            <person name="Iarovenko S."/>
            <person name="Subramanian E."/>
            <person name="Araus A.J."/>
            <person name="Petzold A."/>
            <person name="Susuki M."/>
            <person name="Suzuki K.-i.T."/>
            <person name="Hayashi T."/>
            <person name="Toyoda A."/>
            <person name="Oliveira C."/>
            <person name="Osipova E."/>
            <person name="Leigh N.D."/>
            <person name="Simon A."/>
            <person name="Yun M.H."/>
        </authorList>
    </citation>
    <scope>NUCLEOTIDE SEQUENCE</scope>
    <source>
        <strain evidence="2">20211129_DDA</strain>
        <tissue evidence="2">Liver</tissue>
    </source>
</reference>